<accession>A0A7W9AJS7</accession>
<feature type="domain" description="TonB-dependent receptor plug" evidence="15">
    <location>
        <begin position="55"/>
        <end position="160"/>
    </location>
</feature>
<dbReference type="EMBL" id="JACIJC010000004">
    <property type="protein sequence ID" value="MBB5686727.1"/>
    <property type="molecule type" value="Genomic_DNA"/>
</dbReference>
<dbReference type="AlphaFoldDB" id="A0A7W9AJS7"/>
<dbReference type="Gene3D" id="2.40.170.20">
    <property type="entry name" value="TonB-dependent receptor, beta-barrel domain"/>
    <property type="match status" value="1"/>
</dbReference>
<dbReference type="InterPro" id="IPR000531">
    <property type="entry name" value="Beta-barrel_TonB"/>
</dbReference>
<keyword evidence="16" id="KW-0675">Receptor</keyword>
<proteinExistence type="inferred from homology"/>
<evidence type="ECO:0000256" key="11">
    <source>
        <dbReference type="PROSITE-ProRule" id="PRU01360"/>
    </source>
</evidence>
<protein>
    <submittedName>
        <fullName evidence="16">Iron complex outermembrane receptor protein</fullName>
    </submittedName>
</protein>
<keyword evidence="6" id="KW-0408">Iron</keyword>
<gene>
    <name evidence="16" type="ORF">FHS49_002751</name>
</gene>
<comment type="caution">
    <text evidence="16">The sequence shown here is derived from an EMBL/GenBank/DDBJ whole genome shotgun (WGS) entry which is preliminary data.</text>
</comment>
<dbReference type="InterPro" id="IPR012910">
    <property type="entry name" value="Plug_dom"/>
</dbReference>
<dbReference type="InterPro" id="IPR036942">
    <property type="entry name" value="Beta-barrel_TonB_sf"/>
</dbReference>
<dbReference type="Proteomes" id="UP000549617">
    <property type="component" value="Unassembled WGS sequence"/>
</dbReference>
<feature type="domain" description="TonB-dependent receptor-like beta-barrel" evidence="14">
    <location>
        <begin position="197"/>
        <end position="695"/>
    </location>
</feature>
<sequence>MAGLMRLSATSSMIGLAALLVLTPQTAVAQAADETQASEGGEIFVTAQRRSERSRDVPISITTLSQDQLTTSGANQLSDIANVTPALRFDSAATFVQPTIRGVGTAVASSGSGANVGIYVDGFYSPNSLAADFQLMSLQSVQVLKGPQGTLFGRNTTGGAILLTTAEPSADAHGEFKTSYGRFDTLAVQGYSTFGVIDNVAMDVEAMFRRGDGFVRNITTGSDNDGNYRNWSFRSGLKMDFSDSVSLLLRYTHSDSNDPTLMNTNIYEGADIGGAGTNVPAGFYATDPDEVASSGPSEFRFNGDVLQATLKADLGFANLTSYTQYRDEKSLIVEDLDHTAVNIFLLHIPVRAKTFSQEMLLTSKPGGPLQWTAGLFYFHNQDTWRTALGTPTATDRLASLALGGSGTDSKSYAAFADATYEITPRLFVTAGARYSHDVVDDPYFIVPFSGVRTYVPKLKGDKVTPRVVLRYKPSEESSVYASFSKGYKSGILDVGGATGNIVKPEDINAYEIGYKFDDRRLSFDLSAYYYDYKNLQVSLFRGNPPSAQIINAASSEIYGAEGQLAYRLSDHLSFNLGAAYTHGRYKTFVDAPIYTRCTLPACAAQGISFVITPALLQNVNMQRTPEFTGNAGMRYATEVGGGELALSGNLYYTSSFFFGPSGTQFKEKGYEVLALRAQWTDPSERYTLAVYGDNVTNNRYRTQVQYNNFGIGNIYSAPASWGVQAGVKF</sequence>
<keyword evidence="10 11" id="KW-0998">Cell outer membrane</keyword>
<comment type="similarity">
    <text evidence="11 12">Belongs to the TonB-dependent receptor family.</text>
</comment>
<feature type="chain" id="PRO_5031281424" evidence="13">
    <location>
        <begin position="32"/>
        <end position="729"/>
    </location>
</feature>
<evidence type="ECO:0000256" key="13">
    <source>
        <dbReference type="SAM" id="SignalP"/>
    </source>
</evidence>
<evidence type="ECO:0000256" key="10">
    <source>
        <dbReference type="ARBA" id="ARBA00023237"/>
    </source>
</evidence>
<dbReference type="GO" id="GO:0009279">
    <property type="term" value="C:cell outer membrane"/>
    <property type="evidence" value="ECO:0007669"/>
    <property type="project" value="UniProtKB-SubCell"/>
</dbReference>
<keyword evidence="9 11" id="KW-0472">Membrane</keyword>
<evidence type="ECO:0000256" key="3">
    <source>
        <dbReference type="ARBA" id="ARBA00022452"/>
    </source>
</evidence>
<keyword evidence="8 12" id="KW-0798">TonB box</keyword>
<name>A0A7W9AJS7_9SPHN</name>
<comment type="subcellular location">
    <subcellularLocation>
        <location evidence="1 11">Cell outer membrane</location>
        <topology evidence="1 11">Multi-pass membrane protein</topology>
    </subcellularLocation>
</comment>
<organism evidence="16 17">
    <name type="scientific">Sphingobium boeckii</name>
    <dbReference type="NCBI Taxonomy" id="1082345"/>
    <lineage>
        <taxon>Bacteria</taxon>
        <taxon>Pseudomonadati</taxon>
        <taxon>Pseudomonadota</taxon>
        <taxon>Alphaproteobacteria</taxon>
        <taxon>Sphingomonadales</taxon>
        <taxon>Sphingomonadaceae</taxon>
        <taxon>Sphingobium</taxon>
    </lineage>
</organism>
<evidence type="ECO:0000256" key="8">
    <source>
        <dbReference type="ARBA" id="ARBA00023077"/>
    </source>
</evidence>
<evidence type="ECO:0000256" key="12">
    <source>
        <dbReference type="RuleBase" id="RU003357"/>
    </source>
</evidence>
<dbReference type="Pfam" id="PF07715">
    <property type="entry name" value="Plug"/>
    <property type="match status" value="1"/>
</dbReference>
<keyword evidence="13" id="KW-0732">Signal</keyword>
<dbReference type="PANTHER" id="PTHR32552:SF81">
    <property type="entry name" value="TONB-DEPENDENT OUTER MEMBRANE RECEPTOR"/>
    <property type="match status" value="1"/>
</dbReference>
<keyword evidence="5 11" id="KW-0812">Transmembrane</keyword>
<dbReference type="GO" id="GO:0006826">
    <property type="term" value="P:iron ion transport"/>
    <property type="evidence" value="ECO:0007669"/>
    <property type="project" value="UniProtKB-KW"/>
</dbReference>
<evidence type="ECO:0000313" key="16">
    <source>
        <dbReference type="EMBL" id="MBB5686727.1"/>
    </source>
</evidence>
<evidence type="ECO:0000256" key="7">
    <source>
        <dbReference type="ARBA" id="ARBA00023065"/>
    </source>
</evidence>
<keyword evidence="17" id="KW-1185">Reference proteome</keyword>
<evidence type="ECO:0000313" key="17">
    <source>
        <dbReference type="Proteomes" id="UP000549617"/>
    </source>
</evidence>
<evidence type="ECO:0000259" key="15">
    <source>
        <dbReference type="Pfam" id="PF07715"/>
    </source>
</evidence>
<evidence type="ECO:0000256" key="6">
    <source>
        <dbReference type="ARBA" id="ARBA00023004"/>
    </source>
</evidence>
<dbReference type="RefSeq" id="WP_246350708.1">
    <property type="nucleotide sequence ID" value="NZ_JACIJC010000004.1"/>
</dbReference>
<dbReference type="SUPFAM" id="SSF56935">
    <property type="entry name" value="Porins"/>
    <property type="match status" value="1"/>
</dbReference>
<reference evidence="16 17" key="1">
    <citation type="submission" date="2020-08" db="EMBL/GenBank/DDBJ databases">
        <title>Genomic Encyclopedia of Type Strains, Phase IV (KMG-IV): sequencing the most valuable type-strain genomes for metagenomic binning, comparative biology and taxonomic classification.</title>
        <authorList>
            <person name="Goeker M."/>
        </authorList>
    </citation>
    <scope>NUCLEOTIDE SEQUENCE [LARGE SCALE GENOMIC DNA]</scope>
    <source>
        <strain evidence="16 17">DSM 25079</strain>
    </source>
</reference>
<evidence type="ECO:0000256" key="4">
    <source>
        <dbReference type="ARBA" id="ARBA00022496"/>
    </source>
</evidence>
<keyword evidence="3 11" id="KW-1134">Transmembrane beta strand</keyword>
<evidence type="ECO:0000259" key="14">
    <source>
        <dbReference type="Pfam" id="PF00593"/>
    </source>
</evidence>
<keyword evidence="2 11" id="KW-0813">Transport</keyword>
<dbReference type="PROSITE" id="PS52016">
    <property type="entry name" value="TONB_DEPENDENT_REC_3"/>
    <property type="match status" value="1"/>
</dbReference>
<evidence type="ECO:0000256" key="5">
    <source>
        <dbReference type="ARBA" id="ARBA00022692"/>
    </source>
</evidence>
<keyword evidence="7" id="KW-0406">Ion transport</keyword>
<feature type="signal peptide" evidence="13">
    <location>
        <begin position="1"/>
        <end position="31"/>
    </location>
</feature>
<evidence type="ECO:0000256" key="9">
    <source>
        <dbReference type="ARBA" id="ARBA00023136"/>
    </source>
</evidence>
<dbReference type="PANTHER" id="PTHR32552">
    <property type="entry name" value="FERRICHROME IRON RECEPTOR-RELATED"/>
    <property type="match status" value="1"/>
</dbReference>
<evidence type="ECO:0000256" key="2">
    <source>
        <dbReference type="ARBA" id="ARBA00022448"/>
    </source>
</evidence>
<dbReference type="Pfam" id="PF00593">
    <property type="entry name" value="TonB_dep_Rec_b-barrel"/>
    <property type="match status" value="1"/>
</dbReference>
<keyword evidence="4" id="KW-0410">Iron transport</keyword>
<evidence type="ECO:0000256" key="1">
    <source>
        <dbReference type="ARBA" id="ARBA00004571"/>
    </source>
</evidence>
<dbReference type="InterPro" id="IPR039426">
    <property type="entry name" value="TonB-dep_rcpt-like"/>
</dbReference>